<protein>
    <submittedName>
        <fullName evidence="2">Uncharacterized protein</fullName>
    </submittedName>
</protein>
<accession>A0A6D2KNW9</accession>
<feature type="compositionally biased region" description="Polar residues" evidence="1">
    <location>
        <begin position="52"/>
        <end position="96"/>
    </location>
</feature>
<name>A0A6D2KNW9_9BRAS</name>
<gene>
    <name evidence="2" type="ORF">MERR_LOCUS41258</name>
</gene>
<comment type="caution">
    <text evidence="2">The sequence shown here is derived from an EMBL/GenBank/DDBJ whole genome shotgun (WGS) entry which is preliminary data.</text>
</comment>
<organism evidence="2 3">
    <name type="scientific">Microthlaspi erraticum</name>
    <dbReference type="NCBI Taxonomy" id="1685480"/>
    <lineage>
        <taxon>Eukaryota</taxon>
        <taxon>Viridiplantae</taxon>
        <taxon>Streptophyta</taxon>
        <taxon>Embryophyta</taxon>
        <taxon>Tracheophyta</taxon>
        <taxon>Spermatophyta</taxon>
        <taxon>Magnoliopsida</taxon>
        <taxon>eudicotyledons</taxon>
        <taxon>Gunneridae</taxon>
        <taxon>Pentapetalae</taxon>
        <taxon>rosids</taxon>
        <taxon>malvids</taxon>
        <taxon>Brassicales</taxon>
        <taxon>Brassicaceae</taxon>
        <taxon>Coluteocarpeae</taxon>
        <taxon>Microthlaspi</taxon>
    </lineage>
</organism>
<dbReference type="EMBL" id="CACVBM020001559">
    <property type="protein sequence ID" value="CAA7054022.1"/>
    <property type="molecule type" value="Genomic_DNA"/>
</dbReference>
<dbReference type="Proteomes" id="UP000467841">
    <property type="component" value="Unassembled WGS sequence"/>
</dbReference>
<keyword evidence="3" id="KW-1185">Reference proteome</keyword>
<evidence type="ECO:0000256" key="1">
    <source>
        <dbReference type="SAM" id="MobiDB-lite"/>
    </source>
</evidence>
<sequence length="105" mass="11759">MARTEATTGQRRIHMPNMRNEGNPTTFNPGGIEKQFGRSRTQLARVKKEISHSQSLSRPESTNQATTLDHLPNGTTKVHKTSQANSKHQFGQQIQKIRQGKVLSP</sequence>
<feature type="compositionally biased region" description="Polar residues" evidence="1">
    <location>
        <begin position="1"/>
        <end position="10"/>
    </location>
</feature>
<dbReference type="AlphaFoldDB" id="A0A6D2KNW9"/>
<reference evidence="2" key="1">
    <citation type="submission" date="2020-01" db="EMBL/GenBank/DDBJ databases">
        <authorList>
            <person name="Mishra B."/>
        </authorList>
    </citation>
    <scope>NUCLEOTIDE SEQUENCE [LARGE SCALE GENOMIC DNA]</scope>
</reference>
<feature type="region of interest" description="Disordered" evidence="1">
    <location>
        <begin position="1"/>
        <end position="105"/>
    </location>
</feature>
<evidence type="ECO:0000313" key="2">
    <source>
        <dbReference type="EMBL" id="CAA7054022.1"/>
    </source>
</evidence>
<evidence type="ECO:0000313" key="3">
    <source>
        <dbReference type="Proteomes" id="UP000467841"/>
    </source>
</evidence>
<proteinExistence type="predicted"/>